<organism evidence="3 4">
    <name type="scientific">Aquibacillus koreensis</name>
    <dbReference type="NCBI Taxonomy" id="279446"/>
    <lineage>
        <taxon>Bacteria</taxon>
        <taxon>Bacillati</taxon>
        <taxon>Bacillota</taxon>
        <taxon>Bacilli</taxon>
        <taxon>Bacillales</taxon>
        <taxon>Bacillaceae</taxon>
        <taxon>Aquibacillus</taxon>
    </lineage>
</organism>
<keyword evidence="1" id="KW-0472">Membrane</keyword>
<dbReference type="EMBL" id="JAMQJZ010000004">
    <property type="protein sequence ID" value="MDC3420067.1"/>
    <property type="molecule type" value="Genomic_DNA"/>
</dbReference>
<keyword evidence="4" id="KW-1185">Reference proteome</keyword>
<evidence type="ECO:0000313" key="3">
    <source>
        <dbReference type="EMBL" id="MDC3420067.1"/>
    </source>
</evidence>
<reference evidence="3" key="1">
    <citation type="submission" date="2022-06" db="EMBL/GenBank/DDBJ databases">
        <title>Aquibacillus sp. a new bacterium isolated from soil saline samples.</title>
        <authorList>
            <person name="Galisteo C."/>
            <person name="De La Haba R."/>
            <person name="Sanchez-Porro C."/>
            <person name="Ventosa A."/>
        </authorList>
    </citation>
    <scope>NUCLEOTIDE SEQUENCE</scope>
    <source>
        <strain evidence="3">JCM 12387</strain>
    </source>
</reference>
<feature type="transmembrane region" description="Helical" evidence="1">
    <location>
        <begin position="98"/>
        <end position="121"/>
    </location>
</feature>
<dbReference type="InterPro" id="IPR025007">
    <property type="entry name" value="DUF3899"/>
</dbReference>
<feature type="transmembrane region" description="Helical" evidence="1">
    <location>
        <begin position="7"/>
        <end position="25"/>
    </location>
</feature>
<proteinExistence type="predicted"/>
<dbReference type="Proteomes" id="UP001145072">
    <property type="component" value="Unassembled WGS sequence"/>
</dbReference>
<evidence type="ECO:0000259" key="2">
    <source>
        <dbReference type="Pfam" id="PF13038"/>
    </source>
</evidence>
<comment type="caution">
    <text evidence="3">The sequence shown here is derived from an EMBL/GenBank/DDBJ whole genome shotgun (WGS) entry which is preliminary data.</text>
</comment>
<feature type="domain" description="DUF3899" evidence="2">
    <location>
        <begin position="35"/>
        <end position="118"/>
    </location>
</feature>
<dbReference type="RefSeq" id="WP_259868511.1">
    <property type="nucleotide sequence ID" value="NZ_JAMQJZ010000004.1"/>
</dbReference>
<feature type="transmembrane region" description="Helical" evidence="1">
    <location>
        <begin position="37"/>
        <end position="55"/>
    </location>
</feature>
<gene>
    <name evidence="3" type="ORF">NC661_06760</name>
</gene>
<evidence type="ECO:0000313" key="4">
    <source>
        <dbReference type="Proteomes" id="UP001145072"/>
    </source>
</evidence>
<sequence>MLKRKSNWVFLTINIIVCLLFFLLFAPNHQFMHLINVFFYIGYSYLMISILLFIISKRFFDGITYSFRRVINKVSKNRDYLDEWEEEPLPSEKVSRSFLSLLFFQGASLTLIMIVMLFIFYI</sequence>
<keyword evidence="1" id="KW-0812">Transmembrane</keyword>
<accession>A0A9X4AHF4</accession>
<evidence type="ECO:0000256" key="1">
    <source>
        <dbReference type="SAM" id="Phobius"/>
    </source>
</evidence>
<keyword evidence="1" id="KW-1133">Transmembrane helix</keyword>
<name>A0A9X4AHF4_9BACI</name>
<dbReference type="AlphaFoldDB" id="A0A9X4AHF4"/>
<protein>
    <submittedName>
        <fullName evidence="3">DUF3899 domain-containing protein</fullName>
    </submittedName>
</protein>
<dbReference type="Pfam" id="PF13038">
    <property type="entry name" value="DUF3899"/>
    <property type="match status" value="1"/>
</dbReference>